<dbReference type="AlphaFoldDB" id="A0A1W1IE00"/>
<evidence type="ECO:0000313" key="2">
    <source>
        <dbReference type="Proteomes" id="UP000195985"/>
    </source>
</evidence>
<dbReference type="Proteomes" id="UP000195985">
    <property type="component" value="Unassembled WGS sequence"/>
</dbReference>
<dbReference type="EMBL" id="FWEY01000002">
    <property type="protein sequence ID" value="SLM51245.1"/>
    <property type="molecule type" value="Genomic_DNA"/>
</dbReference>
<proteinExistence type="predicted"/>
<accession>A0A1W1IE00</accession>
<keyword evidence="2" id="KW-1185">Reference proteome</keyword>
<evidence type="ECO:0000313" key="1">
    <source>
        <dbReference type="EMBL" id="SLM51245.1"/>
    </source>
</evidence>
<dbReference type="STRING" id="43064.SAMN04488086_101109"/>
<protein>
    <submittedName>
        <fullName evidence="1">Uncharacterized protein</fullName>
    </submittedName>
</protein>
<reference evidence="2" key="1">
    <citation type="submission" date="2016-04" db="EMBL/GenBank/DDBJ databases">
        <authorList>
            <person name="Strepis N."/>
        </authorList>
    </citation>
    <scope>NUCLEOTIDE SEQUENCE [LARGE SCALE GENOMIC DNA]</scope>
</reference>
<name>A0A1W1IE00_9LACT</name>
<sequence>MRAKLRIFLTLMHGIFSDAAIQGVESAQKSKKFKQQYASCCLS</sequence>
<organism evidence="1 2">
    <name type="scientific">Trichococcus pasteurii</name>
    <dbReference type="NCBI Taxonomy" id="43064"/>
    <lineage>
        <taxon>Bacteria</taxon>
        <taxon>Bacillati</taxon>
        <taxon>Bacillota</taxon>
        <taxon>Bacilli</taxon>
        <taxon>Lactobacillales</taxon>
        <taxon>Carnobacteriaceae</taxon>
        <taxon>Trichococcus</taxon>
    </lineage>
</organism>
<gene>
    <name evidence="1" type="ORF">TPAS_921</name>
</gene>